<organism evidence="1 2">
    <name type="scientific">Trichonephila clavata</name>
    <name type="common">Joro spider</name>
    <name type="synonym">Nephila clavata</name>
    <dbReference type="NCBI Taxonomy" id="2740835"/>
    <lineage>
        <taxon>Eukaryota</taxon>
        <taxon>Metazoa</taxon>
        <taxon>Ecdysozoa</taxon>
        <taxon>Arthropoda</taxon>
        <taxon>Chelicerata</taxon>
        <taxon>Arachnida</taxon>
        <taxon>Araneae</taxon>
        <taxon>Araneomorphae</taxon>
        <taxon>Entelegynae</taxon>
        <taxon>Araneoidea</taxon>
        <taxon>Nephilidae</taxon>
        <taxon>Trichonephila</taxon>
    </lineage>
</organism>
<dbReference type="AlphaFoldDB" id="A0A8X6LB72"/>
<name>A0A8X6LB72_TRICU</name>
<sequence>MAFERRILHPYLSLSVTPLSVCRGSCQETLRKAVSTVAFRQPTPTRSAEYAAQLKRMRSSGSFETAERPARPPVDPSPLYILKNSFLTGSLTVKIAFFCAGRK</sequence>
<gene>
    <name evidence="1" type="ORF">TNCT_588081</name>
</gene>
<dbReference type="Proteomes" id="UP000887116">
    <property type="component" value="Unassembled WGS sequence"/>
</dbReference>
<comment type="caution">
    <text evidence="1">The sequence shown here is derived from an EMBL/GenBank/DDBJ whole genome shotgun (WGS) entry which is preliminary data.</text>
</comment>
<proteinExistence type="predicted"/>
<protein>
    <submittedName>
        <fullName evidence="1">Uncharacterized protein</fullName>
    </submittedName>
</protein>
<evidence type="ECO:0000313" key="2">
    <source>
        <dbReference type="Proteomes" id="UP000887116"/>
    </source>
</evidence>
<evidence type="ECO:0000313" key="1">
    <source>
        <dbReference type="EMBL" id="GFR02047.1"/>
    </source>
</evidence>
<reference evidence="1" key="1">
    <citation type="submission" date="2020-07" db="EMBL/GenBank/DDBJ databases">
        <title>Multicomponent nature underlies the extraordinary mechanical properties of spider dragline silk.</title>
        <authorList>
            <person name="Kono N."/>
            <person name="Nakamura H."/>
            <person name="Mori M."/>
            <person name="Yoshida Y."/>
            <person name="Ohtoshi R."/>
            <person name="Malay A.D."/>
            <person name="Moran D.A.P."/>
            <person name="Tomita M."/>
            <person name="Numata K."/>
            <person name="Arakawa K."/>
        </authorList>
    </citation>
    <scope>NUCLEOTIDE SEQUENCE</scope>
</reference>
<keyword evidence="2" id="KW-1185">Reference proteome</keyword>
<dbReference type="EMBL" id="BMAO01015492">
    <property type="protein sequence ID" value="GFR02047.1"/>
    <property type="molecule type" value="Genomic_DNA"/>
</dbReference>
<accession>A0A8X6LB72</accession>